<evidence type="ECO:0000313" key="8">
    <source>
        <dbReference type="Proteomes" id="UP000297861"/>
    </source>
</evidence>
<evidence type="ECO:0000256" key="6">
    <source>
        <dbReference type="SAM" id="Phobius"/>
    </source>
</evidence>
<evidence type="ECO:0000256" key="5">
    <source>
        <dbReference type="ARBA" id="ARBA00023136"/>
    </source>
</evidence>
<dbReference type="SUPFAM" id="SSF103473">
    <property type="entry name" value="MFS general substrate transporter"/>
    <property type="match status" value="1"/>
</dbReference>
<comment type="caution">
    <text evidence="7">The sequence shown here is derived from an EMBL/GenBank/DDBJ whole genome shotgun (WGS) entry which is preliminary data.</text>
</comment>
<feature type="transmembrane region" description="Helical" evidence="6">
    <location>
        <begin position="212"/>
        <end position="230"/>
    </location>
</feature>
<feature type="transmembrane region" description="Helical" evidence="6">
    <location>
        <begin position="122"/>
        <end position="140"/>
    </location>
</feature>
<feature type="transmembrane region" description="Helical" evidence="6">
    <location>
        <begin position="320"/>
        <end position="339"/>
    </location>
</feature>
<keyword evidence="5 6" id="KW-0472">Membrane</keyword>
<feature type="transmembrane region" description="Helical" evidence="6">
    <location>
        <begin position="61"/>
        <end position="77"/>
    </location>
</feature>
<feature type="transmembrane region" description="Helical" evidence="6">
    <location>
        <begin position="152"/>
        <end position="172"/>
    </location>
</feature>
<evidence type="ECO:0000256" key="1">
    <source>
        <dbReference type="ARBA" id="ARBA00004141"/>
    </source>
</evidence>
<feature type="transmembrane region" description="Helical" evidence="6">
    <location>
        <begin position="346"/>
        <end position="365"/>
    </location>
</feature>
<evidence type="ECO:0000256" key="4">
    <source>
        <dbReference type="ARBA" id="ARBA00022989"/>
    </source>
</evidence>
<name>A0A4Y8L7H2_9BACT</name>
<feature type="transmembrane region" description="Helical" evidence="6">
    <location>
        <begin position="284"/>
        <end position="308"/>
    </location>
</feature>
<dbReference type="Gene3D" id="1.20.1250.20">
    <property type="entry name" value="MFS general substrate transporter like domains"/>
    <property type="match status" value="1"/>
</dbReference>
<evidence type="ECO:0000313" key="7">
    <source>
        <dbReference type="EMBL" id="TFD98523.1"/>
    </source>
</evidence>
<dbReference type="Proteomes" id="UP000297861">
    <property type="component" value="Unassembled WGS sequence"/>
</dbReference>
<proteinExistence type="predicted"/>
<feature type="transmembrane region" description="Helical" evidence="6">
    <location>
        <begin position="411"/>
        <end position="435"/>
    </location>
</feature>
<feature type="transmembrane region" description="Helical" evidence="6">
    <location>
        <begin position="377"/>
        <end position="399"/>
    </location>
</feature>
<feature type="transmembrane region" description="Helical" evidence="6">
    <location>
        <begin position="89"/>
        <end position="110"/>
    </location>
</feature>
<dbReference type="STRING" id="1121485.GCA_000426485_00786"/>
<feature type="transmembrane region" description="Helical" evidence="6">
    <location>
        <begin position="242"/>
        <end position="260"/>
    </location>
</feature>
<feature type="transmembrane region" description="Helical" evidence="6">
    <location>
        <begin position="178"/>
        <end position="200"/>
    </location>
</feature>
<dbReference type="RefSeq" id="WP_134435145.1">
    <property type="nucleotide sequence ID" value="NZ_SOML01000001.1"/>
</dbReference>
<accession>A0A4Y8L7H2</accession>
<organism evidence="7 8">
    <name type="scientific">Dysgonomonas capnocytophagoides</name>
    <dbReference type="NCBI Taxonomy" id="45254"/>
    <lineage>
        <taxon>Bacteria</taxon>
        <taxon>Pseudomonadati</taxon>
        <taxon>Bacteroidota</taxon>
        <taxon>Bacteroidia</taxon>
        <taxon>Bacteroidales</taxon>
        <taxon>Dysgonomonadaceae</taxon>
        <taxon>Dysgonomonas</taxon>
    </lineage>
</organism>
<dbReference type="Pfam" id="PF07690">
    <property type="entry name" value="MFS_1"/>
    <property type="match status" value="1"/>
</dbReference>
<dbReference type="OrthoDB" id="1404010at2"/>
<dbReference type="GO" id="GO:0016020">
    <property type="term" value="C:membrane"/>
    <property type="evidence" value="ECO:0007669"/>
    <property type="project" value="UniProtKB-SubCell"/>
</dbReference>
<evidence type="ECO:0000256" key="3">
    <source>
        <dbReference type="ARBA" id="ARBA00022692"/>
    </source>
</evidence>
<feature type="transmembrane region" description="Helical" evidence="6">
    <location>
        <begin position="501"/>
        <end position="521"/>
    </location>
</feature>
<gene>
    <name evidence="7" type="ORF">E2605_00125</name>
</gene>
<reference evidence="7 8" key="1">
    <citation type="submission" date="2019-03" db="EMBL/GenBank/DDBJ databases">
        <title>San Antonio Military Medical Center submission to MRSN (WRAIR), pending publication.</title>
        <authorList>
            <person name="Blyth D.M."/>
            <person name="Mccarthy S.L."/>
            <person name="Schall S.E."/>
            <person name="Stam J.A."/>
            <person name="Ong A.C."/>
            <person name="Mcgann P.T."/>
        </authorList>
    </citation>
    <scope>NUCLEOTIDE SEQUENCE [LARGE SCALE GENOMIC DNA]</scope>
    <source>
        <strain evidence="7 8">MRSN571793</strain>
    </source>
</reference>
<evidence type="ECO:0000256" key="2">
    <source>
        <dbReference type="ARBA" id="ARBA00022448"/>
    </source>
</evidence>
<dbReference type="PANTHER" id="PTHR42718:SF9">
    <property type="entry name" value="MAJOR FACILITATOR SUPERFAMILY MULTIDRUG TRANSPORTER MFSC"/>
    <property type="match status" value="1"/>
</dbReference>
<keyword evidence="8" id="KW-1185">Reference proteome</keyword>
<dbReference type="EMBL" id="SOML01000001">
    <property type="protein sequence ID" value="TFD98523.1"/>
    <property type="molecule type" value="Genomic_DNA"/>
</dbReference>
<comment type="subcellular location">
    <subcellularLocation>
        <location evidence="1">Membrane</location>
        <topology evidence="1">Multi-pass membrane protein</topology>
    </subcellularLocation>
</comment>
<keyword evidence="3 6" id="KW-0812">Transmembrane</keyword>
<protein>
    <submittedName>
        <fullName evidence="7">MFS transporter</fullName>
    </submittedName>
</protein>
<sequence>MSQQANIAAAPQHFREWVPTWLKAVVALFILFPVMLINGAYTGSSVDISSFLGVLSEDINMAYFAASAGMAISYPIVPILRPVATTKTIILIVLFAQLGLSFICATTTYVEVLIVCSFFIGYFKGFSLIEIISILMPIVTPSGTRNEFYSKFYPISLIIGQLSLVLTAEFAYNYQWQHMYYFMIVLLLIAMLLVVVFMAFGRRLIRIPYKEIDWYSFFQASCVMMAIIYVCTYGKTNDWFASRNIIIATISIPVLGWMFIRRQLMSDKRPFVDMSVLKNRNSAVMYLFSFFMMFMASFTTLSSAYVTSVLRLDATKANELYLYMIPGIVIGGFACYYLYRRAIRMAWLLFIGFSCFTLAIALLYFNVQPEGTYEDLYLPMFLKGIGIVILYVAIGVYAIQGLEPKQLIYNAFFIICSRSALAPAVALGIMTNWLYRLQQQNLSVLSESVDALNPYASSLYTQSYSSYIAKGLSIEEAKQMALNTLYGKVQIQATTVSIKEILGYMLIIGIVILVGILLYFFKYRAVRLVKVGQDLS</sequence>
<dbReference type="GO" id="GO:0022857">
    <property type="term" value="F:transmembrane transporter activity"/>
    <property type="evidence" value="ECO:0007669"/>
    <property type="project" value="InterPro"/>
</dbReference>
<feature type="transmembrane region" description="Helical" evidence="6">
    <location>
        <begin position="21"/>
        <end position="41"/>
    </location>
</feature>
<dbReference type="InterPro" id="IPR011701">
    <property type="entry name" value="MFS"/>
</dbReference>
<keyword evidence="4 6" id="KW-1133">Transmembrane helix</keyword>
<dbReference type="InterPro" id="IPR036259">
    <property type="entry name" value="MFS_trans_sf"/>
</dbReference>
<keyword evidence="2" id="KW-0813">Transport</keyword>
<dbReference type="PANTHER" id="PTHR42718">
    <property type="entry name" value="MAJOR FACILITATOR SUPERFAMILY MULTIDRUG TRANSPORTER MFSC"/>
    <property type="match status" value="1"/>
</dbReference>
<dbReference type="AlphaFoldDB" id="A0A4Y8L7H2"/>